<feature type="transmembrane region" description="Helical" evidence="8">
    <location>
        <begin position="36"/>
        <end position="60"/>
    </location>
</feature>
<dbReference type="SMART" id="SM00044">
    <property type="entry name" value="CYCc"/>
    <property type="match status" value="1"/>
</dbReference>
<dbReference type="PROSITE" id="PS50125">
    <property type="entry name" value="GUANYLATE_CYCLASE_2"/>
    <property type="match status" value="1"/>
</dbReference>
<evidence type="ECO:0000313" key="12">
    <source>
        <dbReference type="Proteomes" id="UP000067689"/>
    </source>
</evidence>
<dbReference type="Gene3D" id="3.30.70.1230">
    <property type="entry name" value="Nucleotide cyclase"/>
    <property type="match status" value="1"/>
</dbReference>
<feature type="domain" description="Guanylate cyclase" evidence="9">
    <location>
        <begin position="343"/>
        <end position="467"/>
    </location>
</feature>
<feature type="transmembrane region" description="Helical" evidence="8">
    <location>
        <begin position="72"/>
        <end position="92"/>
    </location>
</feature>
<organism evidence="11 12">
    <name type="scientific">Aeromicrobium erythreum</name>
    <dbReference type="NCBI Taxonomy" id="2041"/>
    <lineage>
        <taxon>Bacteria</taxon>
        <taxon>Bacillati</taxon>
        <taxon>Actinomycetota</taxon>
        <taxon>Actinomycetes</taxon>
        <taxon>Propionibacteriales</taxon>
        <taxon>Nocardioidaceae</taxon>
        <taxon>Aeromicrobium</taxon>
    </lineage>
</organism>
<dbReference type="SUPFAM" id="SSF158472">
    <property type="entry name" value="HAMP domain-like"/>
    <property type="match status" value="1"/>
</dbReference>
<evidence type="ECO:0000256" key="5">
    <source>
        <dbReference type="ARBA" id="ARBA00022989"/>
    </source>
</evidence>
<name>A0A0U4CRZ1_9ACTN</name>
<dbReference type="InterPro" id="IPR001054">
    <property type="entry name" value="A/G_cyclase"/>
</dbReference>
<dbReference type="CDD" id="cd07302">
    <property type="entry name" value="CHD"/>
    <property type="match status" value="1"/>
</dbReference>
<dbReference type="SUPFAM" id="SSF55073">
    <property type="entry name" value="Nucleotide cyclase"/>
    <property type="match status" value="1"/>
</dbReference>
<evidence type="ECO:0000256" key="4">
    <source>
        <dbReference type="ARBA" id="ARBA00022692"/>
    </source>
</evidence>
<feature type="compositionally biased region" description="Basic and acidic residues" evidence="7">
    <location>
        <begin position="492"/>
        <end position="522"/>
    </location>
</feature>
<feature type="transmembrane region" description="Helical" evidence="8">
    <location>
        <begin position="203"/>
        <end position="224"/>
    </location>
</feature>
<dbReference type="PATRIC" id="fig|2041.4.peg.526"/>
<feature type="transmembrane region" description="Helical" evidence="8">
    <location>
        <begin position="125"/>
        <end position="147"/>
    </location>
</feature>
<evidence type="ECO:0000313" key="11">
    <source>
        <dbReference type="EMBL" id="ALX03645.1"/>
    </source>
</evidence>
<evidence type="ECO:0000256" key="8">
    <source>
        <dbReference type="SAM" id="Phobius"/>
    </source>
</evidence>
<feature type="transmembrane region" description="Helical" evidence="8">
    <location>
        <begin position="236"/>
        <end position="257"/>
    </location>
</feature>
<keyword evidence="5 8" id="KW-1133">Transmembrane helix</keyword>
<dbReference type="RefSeq" id="WP_067854229.1">
    <property type="nucleotide sequence ID" value="NZ_CP011502.1"/>
</dbReference>
<evidence type="ECO:0000259" key="10">
    <source>
        <dbReference type="PROSITE" id="PS50885"/>
    </source>
</evidence>
<dbReference type="GO" id="GO:0005886">
    <property type="term" value="C:plasma membrane"/>
    <property type="evidence" value="ECO:0007669"/>
    <property type="project" value="UniProtKB-SubCell"/>
</dbReference>
<feature type="region of interest" description="Disordered" evidence="7">
    <location>
        <begin position="492"/>
        <end position="529"/>
    </location>
</feature>
<gene>
    <name evidence="11" type="ORF">AERYTH_02490</name>
</gene>
<dbReference type="EMBL" id="CP011502">
    <property type="protein sequence ID" value="ALX03645.1"/>
    <property type="molecule type" value="Genomic_DNA"/>
</dbReference>
<proteinExistence type="inferred from homology"/>
<evidence type="ECO:0000259" key="9">
    <source>
        <dbReference type="PROSITE" id="PS50125"/>
    </source>
</evidence>
<dbReference type="InterPro" id="IPR050697">
    <property type="entry name" value="Adenylyl/Guanylyl_Cyclase_3/4"/>
</dbReference>
<comment type="subcellular location">
    <subcellularLocation>
        <location evidence="1">Cell membrane</location>
        <topology evidence="1">Multi-pass membrane protein</topology>
    </subcellularLocation>
</comment>
<dbReference type="PANTHER" id="PTHR43081">
    <property type="entry name" value="ADENYLATE CYCLASE, TERMINAL-DIFFERENTIATION SPECIFIC-RELATED"/>
    <property type="match status" value="1"/>
</dbReference>
<dbReference type="GO" id="GO:0035556">
    <property type="term" value="P:intracellular signal transduction"/>
    <property type="evidence" value="ECO:0007669"/>
    <property type="project" value="InterPro"/>
</dbReference>
<dbReference type="Pfam" id="PF00672">
    <property type="entry name" value="HAMP"/>
    <property type="match status" value="1"/>
</dbReference>
<keyword evidence="12" id="KW-1185">Reference proteome</keyword>
<evidence type="ECO:0000256" key="3">
    <source>
        <dbReference type="ARBA" id="ARBA00022475"/>
    </source>
</evidence>
<keyword evidence="4 8" id="KW-0812">Transmembrane</keyword>
<evidence type="ECO:0008006" key="13">
    <source>
        <dbReference type="Google" id="ProtNLM"/>
    </source>
</evidence>
<dbReference type="AlphaFoldDB" id="A0A0U4CRZ1"/>
<dbReference type="PROSITE" id="PS50885">
    <property type="entry name" value="HAMP"/>
    <property type="match status" value="1"/>
</dbReference>
<keyword evidence="3" id="KW-1003">Cell membrane</keyword>
<dbReference type="Proteomes" id="UP000067689">
    <property type="component" value="Chromosome"/>
</dbReference>
<protein>
    <recommendedName>
        <fullName evidence="13">Adenylate cyclase</fullName>
    </recommendedName>
</protein>
<dbReference type="InterPro" id="IPR029787">
    <property type="entry name" value="Nucleotide_cyclase"/>
</dbReference>
<keyword evidence="6 8" id="KW-0472">Membrane</keyword>
<dbReference type="GO" id="GO:0006171">
    <property type="term" value="P:cAMP biosynthetic process"/>
    <property type="evidence" value="ECO:0007669"/>
    <property type="project" value="TreeGrafter"/>
</dbReference>
<dbReference type="PANTHER" id="PTHR43081:SF17">
    <property type="entry name" value="BLL5647 PROTEIN"/>
    <property type="match status" value="1"/>
</dbReference>
<dbReference type="Pfam" id="PF00211">
    <property type="entry name" value="Guanylate_cyc"/>
    <property type="match status" value="1"/>
</dbReference>
<feature type="domain" description="HAMP" evidence="10">
    <location>
        <begin position="260"/>
        <end position="312"/>
    </location>
</feature>
<dbReference type="STRING" id="2041.AERYTH_02490"/>
<accession>A0A0U4CRZ1</accession>
<evidence type="ECO:0000256" key="7">
    <source>
        <dbReference type="SAM" id="MobiDB-lite"/>
    </source>
</evidence>
<evidence type="ECO:0000256" key="1">
    <source>
        <dbReference type="ARBA" id="ARBA00004651"/>
    </source>
</evidence>
<dbReference type="KEGG" id="aer:AERYTH_02490"/>
<sequence>MASRDARTARSRRAFGSVLLGSAEQDTSRLRVRIQLLLTLFLVSTNVIGAGIVVALSVFVVPSPRPTRDMGVALAVAVPIYVGLAVLVGATWGTRRTVRAQRWALEDREPTSRERRRALRAARSLTVMQAALWVLATVLFTLLSVAVQPERALSTGLTVGIASIVVTTIAYLLAEFAMRPIAARALRGAVMKRPRGLGAATRVLMFWWLGTGAPVVGLVVVGILALSTDQLTLSELAVVTLIIGTVVLFFGFFVMWLTSRAVVQPMTGVTEAMRRVERGEFGTTIEVFDGSELGMLQSGFNQMSTGLLERERLRDAFGRHVGRDVAEAALDDVRLGGETREVSVLFTDLVGSTSYAEEREPDEVVAMLNAYFGVIIAEVDAHGGLVNKFMGDAVLAVFGAPRHLDDHAGQALAAARRIGERLESELVGVRAGIGVATGRAVAGYVGDETRYEFTVIGDAVNAASRLTELAKDVDGGVLADLQAVTSADADEAAHWRREGSTVLRGRSEETETAVPRRADGPRPESSPID</sequence>
<dbReference type="GO" id="GO:0004016">
    <property type="term" value="F:adenylate cyclase activity"/>
    <property type="evidence" value="ECO:0007669"/>
    <property type="project" value="UniProtKB-ARBA"/>
</dbReference>
<dbReference type="Gene3D" id="6.10.340.10">
    <property type="match status" value="1"/>
</dbReference>
<feature type="transmembrane region" description="Helical" evidence="8">
    <location>
        <begin position="159"/>
        <end position="182"/>
    </location>
</feature>
<evidence type="ECO:0000256" key="6">
    <source>
        <dbReference type="ARBA" id="ARBA00023136"/>
    </source>
</evidence>
<dbReference type="SMART" id="SM00304">
    <property type="entry name" value="HAMP"/>
    <property type="match status" value="1"/>
</dbReference>
<reference evidence="11 12" key="1">
    <citation type="journal article" date="1991" name="Int. J. Syst. Bacteriol.">
        <title>Description of the erythromycin-producing bacterium Arthrobacter sp. strain NRRL B-3381 as Aeromicrobium erythreum gen. nov., sp. nov.</title>
        <authorList>
            <person name="Miller E.S."/>
            <person name="Woese C.R."/>
            <person name="Brenner S."/>
        </authorList>
    </citation>
    <scope>NUCLEOTIDE SEQUENCE [LARGE SCALE GENOMIC DNA]</scope>
    <source>
        <strain evidence="11 12">AR18</strain>
    </source>
</reference>
<dbReference type="CDD" id="cd06225">
    <property type="entry name" value="HAMP"/>
    <property type="match status" value="1"/>
</dbReference>
<comment type="similarity">
    <text evidence="2">Belongs to the adenylyl cyclase class-3 family.</text>
</comment>
<evidence type="ECO:0000256" key="2">
    <source>
        <dbReference type="ARBA" id="ARBA00005381"/>
    </source>
</evidence>
<dbReference type="InterPro" id="IPR003660">
    <property type="entry name" value="HAMP_dom"/>
</dbReference>